<dbReference type="SUPFAM" id="SSF56672">
    <property type="entry name" value="DNA/RNA polymerases"/>
    <property type="match status" value="1"/>
</dbReference>
<evidence type="ECO:0000256" key="1">
    <source>
        <dbReference type="ARBA" id="ARBA00005755"/>
    </source>
</evidence>
<sequence>MDADLTEIIEDLIQQVVENEDWRIGTDDENTALDRPEEIDERRLPYGEEHARRLQYILGNEEEEEVDEELEQVGGAAVKVINVHHEKHEGDYEKYFKTVTLTVKLSDAITVDPHGPETFGETIVELVKKFQPDHVNDTTKVGITFKSLELDAAEAVGLSLTPLKMVTGEKVVYNLELMTQSNKSPLEIQNPTLDIILKYVVPPSGSGKRKSGFSMRDILDSDMFGKRTRVNSDGEMMDDDEEDDLIMDEAVEVDDSEDEAPDMDADDDDDDGPVVSRRGKKSVIMKNEVIYDCLFHAVYQSLMFLLKKHGVTHDERQHAARMYRQSLKKSDSTPNQCLTVYVEVREMKRNSGITKRQNFDHDDIKQLQETVFAGTHQIIAIVKDQPQPFFAGPYVGENKTIPIYLEEIDGIGHFSGVRALPTLLKTKFFCNQCLVRCGSFATHYNCPLRHRPCGSMECPSTPNDMEFCCVKCEMLFRSKKCLDNHLAKGSKRGKSRCDHTKLCKKCGEVYYTNKTKITAPHDCGLKWCTRCNMKMTPEHKCIMAISVKKTNLTYLRFACDFECMFDPITRKHKPVLFVALRYCPDCSATMPKTVEEALGLFCPKCSPDGRCKLIDCISVDNRFVNVAEEAAEWIFAQHNKGFVGLAHNGSGYDWQFILNYLISKTKATPTVVTAGTKIIFIQHKNVKLLDSYKYLTMSLAAIGKAFNIPVQKGEFPFLFIKPENFDYDGVMPGNEFYNLENKTPAAREKIIKFLDEARAQHHQFNFESEIKKYCFEDVFILASALIPFEKDFEELTNVCLFEESITAASAAMKTFQRKHLTHEKPIVLDARPSVSIKCSVISQKYLAWFGKEEDVEVEMSTTFGERKVGKYRVDGFVSPCAKFPRGLVIEFFGCYFHAHKCKYADQSLIGSKVAIDIRNSDAKRIEELEASHDVKVVWECEVEKERRMNAEMANFFNDYEPLGMLDCERALTGGRTEVFKLTVTNKRVRKHFGDVVSLYPTVMKFEEFPIGAPTNVRRSEYTVPLTDPSEIRFKGFIACRVGAPKDLKVPLLGLKTGGKLFFALCLECVKTNNQLRCTHSDKERSFNGVFTTAELKKALELGYVIIEIHHAIKYDNWATNDADGAGGLFTSYINEMMAGKIYASGWPEDVTTPEEQDAFIASYMAQGIDVSDKSKFNLSPPRRLATKLLVNSLWGKMAQRVDRAVTEIVVTPAKFWKIYYDTSIVIEDFWTVNNTVMMRTTKQAETLKSLKTGAVHIAAYVTSYARLRLYKLMEKVGAENLIYTDTDSIAYTVPLNAVDPLKDEYGPFLGQLTNELKGVMTEFVSLGPKTYCYKQTLEDGTEQVVRKAKGLTLTSEADKRVTFDIMKKMVEDVLAQAPGTIVRVPQQVMKRDRLHNIYSGSQQKMLRYTFNKRRVLQDGSTLPLGYCD</sequence>
<keyword evidence="4" id="KW-0548">Nucleotidyltransferase</keyword>
<dbReference type="PANTHER" id="PTHR33568:SF3">
    <property type="entry name" value="DNA-DIRECTED DNA POLYMERASE"/>
    <property type="match status" value="1"/>
</dbReference>
<evidence type="ECO:0000256" key="9">
    <source>
        <dbReference type="SAM" id="MobiDB-lite"/>
    </source>
</evidence>
<dbReference type="PANTHER" id="PTHR33568">
    <property type="entry name" value="DNA POLYMERASE"/>
    <property type="match status" value="1"/>
</dbReference>
<evidence type="ECO:0000313" key="12">
    <source>
        <dbReference type="Proteomes" id="UP000483820"/>
    </source>
</evidence>
<dbReference type="Gene3D" id="3.90.1600.10">
    <property type="entry name" value="Palm domain of DNA polymerase"/>
    <property type="match status" value="1"/>
</dbReference>
<dbReference type="GeneID" id="78776259"/>
<evidence type="ECO:0000256" key="5">
    <source>
        <dbReference type="ARBA" id="ARBA00022705"/>
    </source>
</evidence>
<keyword evidence="5" id="KW-0235">DNA replication</keyword>
<evidence type="ECO:0000256" key="3">
    <source>
        <dbReference type="ARBA" id="ARBA00022679"/>
    </source>
</evidence>
<comment type="similarity">
    <text evidence="1">Belongs to the DNA polymerase type-B family.</text>
</comment>
<dbReference type="Proteomes" id="UP000483820">
    <property type="component" value="Chromosome IV"/>
</dbReference>
<keyword evidence="3" id="KW-0808">Transferase</keyword>
<dbReference type="GO" id="GO:0006260">
    <property type="term" value="P:DNA replication"/>
    <property type="evidence" value="ECO:0007669"/>
    <property type="project" value="UniProtKB-KW"/>
</dbReference>
<feature type="region of interest" description="Disordered" evidence="9">
    <location>
        <begin position="254"/>
        <end position="277"/>
    </location>
</feature>
<dbReference type="InterPro" id="IPR043502">
    <property type="entry name" value="DNA/RNA_pol_sf"/>
</dbReference>
<dbReference type="Pfam" id="PF03175">
    <property type="entry name" value="DNA_pol_B_2"/>
    <property type="match status" value="2"/>
</dbReference>
<dbReference type="CTD" id="78776259"/>
<evidence type="ECO:0000256" key="7">
    <source>
        <dbReference type="ARBA" id="ARBA00023125"/>
    </source>
</evidence>
<dbReference type="EC" id="2.7.7.7" evidence="2"/>
<dbReference type="GO" id="GO:0042575">
    <property type="term" value="C:DNA polymerase complex"/>
    <property type="evidence" value="ECO:0007669"/>
    <property type="project" value="UniProtKB-ARBA"/>
</dbReference>
<dbReference type="Gene3D" id="3.30.420.10">
    <property type="entry name" value="Ribonuclease H-like superfamily/Ribonuclease H"/>
    <property type="match status" value="1"/>
</dbReference>
<evidence type="ECO:0000313" key="11">
    <source>
        <dbReference type="EMBL" id="KAF1759653.1"/>
    </source>
</evidence>
<dbReference type="InterPro" id="IPR012337">
    <property type="entry name" value="RNaseH-like_sf"/>
</dbReference>
<dbReference type="SUPFAM" id="SSF53098">
    <property type="entry name" value="Ribonuclease H-like"/>
    <property type="match status" value="1"/>
</dbReference>
<organism evidence="11 12">
    <name type="scientific">Caenorhabditis remanei</name>
    <name type="common">Caenorhabditis vulgaris</name>
    <dbReference type="NCBI Taxonomy" id="31234"/>
    <lineage>
        <taxon>Eukaryota</taxon>
        <taxon>Metazoa</taxon>
        <taxon>Ecdysozoa</taxon>
        <taxon>Nematoda</taxon>
        <taxon>Chromadorea</taxon>
        <taxon>Rhabditida</taxon>
        <taxon>Rhabditina</taxon>
        <taxon>Rhabditomorpha</taxon>
        <taxon>Rhabditoidea</taxon>
        <taxon>Rhabditidae</taxon>
        <taxon>Peloderinae</taxon>
        <taxon>Caenorhabditis</taxon>
    </lineage>
</organism>
<evidence type="ECO:0000256" key="4">
    <source>
        <dbReference type="ARBA" id="ARBA00022695"/>
    </source>
</evidence>
<proteinExistence type="inferred from homology"/>
<feature type="compositionally biased region" description="Acidic residues" evidence="9">
    <location>
        <begin position="254"/>
        <end position="272"/>
    </location>
</feature>
<dbReference type="KEGG" id="crq:GCK72_016120"/>
<dbReference type="GO" id="GO:0003887">
    <property type="term" value="F:DNA-directed DNA polymerase activity"/>
    <property type="evidence" value="ECO:0007669"/>
    <property type="project" value="UniProtKB-KW"/>
</dbReference>
<feature type="domain" description="DNA-directed DNA polymerase family B mitochondria/virus" evidence="10">
    <location>
        <begin position="645"/>
        <end position="826"/>
    </location>
</feature>
<dbReference type="Gene3D" id="3.40.960.10">
    <property type="entry name" value="VSR Endonuclease"/>
    <property type="match status" value="1"/>
</dbReference>
<evidence type="ECO:0000256" key="8">
    <source>
        <dbReference type="ARBA" id="ARBA00049244"/>
    </source>
</evidence>
<evidence type="ECO:0000259" key="10">
    <source>
        <dbReference type="Pfam" id="PF03175"/>
    </source>
</evidence>
<dbReference type="EMBL" id="WUAV01000004">
    <property type="protein sequence ID" value="KAF1759653.1"/>
    <property type="molecule type" value="Genomic_DNA"/>
</dbReference>
<evidence type="ECO:0000256" key="6">
    <source>
        <dbReference type="ARBA" id="ARBA00022932"/>
    </source>
</evidence>
<dbReference type="InterPro" id="IPR023211">
    <property type="entry name" value="DNA_pol_palm_dom_sf"/>
</dbReference>
<reference evidence="11 12" key="1">
    <citation type="submission" date="2019-12" db="EMBL/GenBank/DDBJ databases">
        <title>Chromosome-level assembly of the Caenorhabditis remanei genome.</title>
        <authorList>
            <person name="Teterina A.A."/>
            <person name="Willis J.H."/>
            <person name="Phillips P.C."/>
        </authorList>
    </citation>
    <scope>NUCLEOTIDE SEQUENCE [LARGE SCALE GENOMIC DNA]</scope>
    <source>
        <strain evidence="11 12">PX506</strain>
        <tissue evidence="11">Whole organism</tissue>
    </source>
</reference>
<keyword evidence="6" id="KW-0239">DNA-directed DNA polymerase</keyword>
<keyword evidence="7" id="KW-0238">DNA-binding</keyword>
<gene>
    <name evidence="11" type="ORF">GCK72_016120</name>
</gene>
<dbReference type="GO" id="GO:0003677">
    <property type="term" value="F:DNA binding"/>
    <property type="evidence" value="ECO:0007669"/>
    <property type="project" value="UniProtKB-KW"/>
</dbReference>
<name>A0A6A5GZ24_CAERE</name>
<dbReference type="GO" id="GO:0000166">
    <property type="term" value="F:nucleotide binding"/>
    <property type="evidence" value="ECO:0007669"/>
    <property type="project" value="InterPro"/>
</dbReference>
<evidence type="ECO:0000256" key="2">
    <source>
        <dbReference type="ARBA" id="ARBA00012417"/>
    </source>
</evidence>
<comment type="caution">
    <text evidence="11">The sequence shown here is derived from an EMBL/GenBank/DDBJ whole genome shotgun (WGS) entry which is preliminary data.</text>
</comment>
<feature type="domain" description="DNA-directed DNA polymerase family B mitochondria/virus" evidence="10">
    <location>
        <begin position="969"/>
        <end position="1140"/>
    </location>
</feature>
<comment type="catalytic activity">
    <reaction evidence="8">
        <text>DNA(n) + a 2'-deoxyribonucleoside 5'-triphosphate = DNA(n+1) + diphosphate</text>
        <dbReference type="Rhea" id="RHEA:22508"/>
        <dbReference type="Rhea" id="RHEA-COMP:17339"/>
        <dbReference type="Rhea" id="RHEA-COMP:17340"/>
        <dbReference type="ChEBI" id="CHEBI:33019"/>
        <dbReference type="ChEBI" id="CHEBI:61560"/>
        <dbReference type="ChEBI" id="CHEBI:173112"/>
        <dbReference type="EC" id="2.7.7.7"/>
    </reaction>
</comment>
<dbReference type="RefSeq" id="XP_053586107.1">
    <property type="nucleotide sequence ID" value="XM_053731335.1"/>
</dbReference>
<accession>A0A6A5GZ24</accession>
<protein>
    <recommendedName>
        <fullName evidence="2">DNA-directed DNA polymerase</fullName>
        <ecNumber evidence="2">2.7.7.7</ecNumber>
    </recommendedName>
</protein>
<dbReference type="InterPro" id="IPR004868">
    <property type="entry name" value="DNA-dir_DNA_pol_B_mt/vir"/>
</dbReference>
<dbReference type="InterPro" id="IPR036397">
    <property type="entry name" value="RNaseH_sf"/>
</dbReference>